<dbReference type="Gene3D" id="2.40.128.110">
    <property type="entry name" value="Lipid/polyisoprenoid-binding, YceI-like"/>
    <property type="match status" value="1"/>
</dbReference>
<dbReference type="InterPro" id="IPR050330">
    <property type="entry name" value="Bact_OuterMem_StrucFunc"/>
</dbReference>
<dbReference type="GO" id="GO:0009279">
    <property type="term" value="C:cell outer membrane"/>
    <property type="evidence" value="ECO:0007669"/>
    <property type="project" value="UniProtKB-SubCell"/>
</dbReference>
<dbReference type="SMART" id="SM00867">
    <property type="entry name" value="YceI"/>
    <property type="match status" value="1"/>
</dbReference>
<reference evidence="8 9" key="1">
    <citation type="submission" date="2016-10" db="EMBL/GenBank/DDBJ databases">
        <authorList>
            <person name="de Groot N.N."/>
        </authorList>
    </citation>
    <scope>NUCLEOTIDE SEQUENCE [LARGE SCALE GENOMIC DNA]</scope>
    <source>
        <strain evidence="8 9">DSM 15345</strain>
    </source>
</reference>
<feature type="region of interest" description="Disordered" evidence="5">
    <location>
        <begin position="207"/>
        <end position="237"/>
    </location>
</feature>
<dbReference type="InterPro" id="IPR007372">
    <property type="entry name" value="Lipid/polyisoprenoid-bd_YceI"/>
</dbReference>
<dbReference type="InterPro" id="IPR006665">
    <property type="entry name" value="OmpA-like"/>
</dbReference>
<evidence type="ECO:0000256" key="4">
    <source>
        <dbReference type="PROSITE-ProRule" id="PRU00473"/>
    </source>
</evidence>
<dbReference type="InterPro" id="IPR036737">
    <property type="entry name" value="OmpA-like_sf"/>
</dbReference>
<keyword evidence="3" id="KW-0998">Cell outer membrane</keyword>
<dbReference type="PANTHER" id="PTHR30329">
    <property type="entry name" value="STATOR ELEMENT OF FLAGELLAR MOTOR COMPLEX"/>
    <property type="match status" value="1"/>
</dbReference>
<dbReference type="SUPFAM" id="SSF103088">
    <property type="entry name" value="OmpA-like"/>
    <property type="match status" value="1"/>
</dbReference>
<evidence type="ECO:0000256" key="5">
    <source>
        <dbReference type="SAM" id="MobiDB-lite"/>
    </source>
</evidence>
<dbReference type="PRINTS" id="PR01021">
    <property type="entry name" value="OMPADOMAIN"/>
</dbReference>
<comment type="subcellular location">
    <subcellularLocation>
        <location evidence="1">Cell outer membrane</location>
    </subcellularLocation>
</comment>
<feature type="chain" id="PRO_5011456601" evidence="6">
    <location>
        <begin position="23"/>
        <end position="378"/>
    </location>
</feature>
<dbReference type="CDD" id="cd07185">
    <property type="entry name" value="OmpA_C-like"/>
    <property type="match status" value="1"/>
</dbReference>
<dbReference type="RefSeq" id="WP_245731079.1">
    <property type="nucleotide sequence ID" value="NZ_FNQM01000011.1"/>
</dbReference>
<dbReference type="PANTHER" id="PTHR30329:SF21">
    <property type="entry name" value="LIPOPROTEIN YIAD-RELATED"/>
    <property type="match status" value="1"/>
</dbReference>
<accession>A0A1H4DZ80</accession>
<dbReference type="InterPro" id="IPR036761">
    <property type="entry name" value="TTHA0802/YceI-like_sf"/>
</dbReference>
<feature type="compositionally biased region" description="Low complexity" evidence="5">
    <location>
        <begin position="222"/>
        <end position="237"/>
    </location>
</feature>
<dbReference type="AlphaFoldDB" id="A0A1H4DZ80"/>
<dbReference type="EMBL" id="FNQM01000011">
    <property type="protein sequence ID" value="SEA77818.1"/>
    <property type="molecule type" value="Genomic_DNA"/>
</dbReference>
<organism evidence="8 9">
    <name type="scientific">Rubrimonas cliftonensis</name>
    <dbReference type="NCBI Taxonomy" id="89524"/>
    <lineage>
        <taxon>Bacteria</taxon>
        <taxon>Pseudomonadati</taxon>
        <taxon>Pseudomonadota</taxon>
        <taxon>Alphaproteobacteria</taxon>
        <taxon>Rhodobacterales</taxon>
        <taxon>Paracoccaceae</taxon>
        <taxon>Rubrimonas</taxon>
    </lineage>
</organism>
<gene>
    <name evidence="8" type="ORF">SAMN05444370_111117</name>
</gene>
<dbReference type="InterPro" id="IPR006664">
    <property type="entry name" value="OMP_bac"/>
</dbReference>
<feature type="domain" description="OmpA-like" evidence="7">
    <location>
        <begin position="261"/>
        <end position="378"/>
    </location>
</feature>
<evidence type="ECO:0000256" key="6">
    <source>
        <dbReference type="SAM" id="SignalP"/>
    </source>
</evidence>
<dbReference type="Pfam" id="PF00691">
    <property type="entry name" value="OmpA"/>
    <property type="match status" value="1"/>
</dbReference>
<dbReference type="STRING" id="89524.SAMN05444370_111117"/>
<evidence type="ECO:0000313" key="8">
    <source>
        <dbReference type="EMBL" id="SEA77818.1"/>
    </source>
</evidence>
<keyword evidence="9" id="KW-1185">Reference proteome</keyword>
<name>A0A1H4DZ80_9RHOB</name>
<dbReference type="Proteomes" id="UP000198703">
    <property type="component" value="Unassembled WGS sequence"/>
</dbReference>
<sequence length="378" mass="39918">MSRFHRAAMLGAAVAVAFSALAAQANPFAGGWRLSPEASSLTFQSIKNNTTIEQSSFASLSGGIDERGEAVVEIALDSVDTKIDLRNVRMRFLFFETFRFPTATIRMAVDPAALEGLPQRRRMTVTADYTLDLHGVTKPMQSEIVVTYLDAETVSVASAGPIPVAAADFGLTEGVLKLQDAAKVTIVPAGSVSFDFLFTRSAPAQPAPGVASAQPASQPLVQRAAQPAAQTGAQPAPQQVAAPARAALETSGVFSREECEGRFEILSRTGSITFSSGSARLTGESAPFLAAILDIVRRCPDLAIEVGGHTDSIGAPDLNQRLSEARASAVAEYLAQNGVPATRVSARGYGEARPAYPNDTPRNRALNRRIEFVVQGEG</sequence>
<dbReference type="SUPFAM" id="SSF101874">
    <property type="entry name" value="YceI-like"/>
    <property type="match status" value="1"/>
</dbReference>
<keyword evidence="6" id="KW-0732">Signal</keyword>
<dbReference type="PROSITE" id="PS51123">
    <property type="entry name" value="OMPA_2"/>
    <property type="match status" value="1"/>
</dbReference>
<evidence type="ECO:0000313" key="9">
    <source>
        <dbReference type="Proteomes" id="UP000198703"/>
    </source>
</evidence>
<evidence type="ECO:0000256" key="3">
    <source>
        <dbReference type="ARBA" id="ARBA00023237"/>
    </source>
</evidence>
<evidence type="ECO:0000256" key="1">
    <source>
        <dbReference type="ARBA" id="ARBA00004442"/>
    </source>
</evidence>
<feature type="signal peptide" evidence="6">
    <location>
        <begin position="1"/>
        <end position="22"/>
    </location>
</feature>
<keyword evidence="2 4" id="KW-0472">Membrane</keyword>
<evidence type="ECO:0000256" key="2">
    <source>
        <dbReference type="ARBA" id="ARBA00023136"/>
    </source>
</evidence>
<dbReference type="Pfam" id="PF04264">
    <property type="entry name" value="YceI"/>
    <property type="match status" value="1"/>
</dbReference>
<protein>
    <submittedName>
        <fullName evidence="8">Outer membrane protein OmpA</fullName>
    </submittedName>
</protein>
<proteinExistence type="predicted"/>
<evidence type="ECO:0000259" key="7">
    <source>
        <dbReference type="PROSITE" id="PS51123"/>
    </source>
</evidence>
<dbReference type="Gene3D" id="3.30.1330.60">
    <property type="entry name" value="OmpA-like domain"/>
    <property type="match status" value="1"/>
</dbReference>